<keyword evidence="1" id="KW-1133">Transmembrane helix</keyword>
<keyword evidence="4" id="KW-1185">Reference proteome</keyword>
<evidence type="ECO:0000313" key="3">
    <source>
        <dbReference type="EMBL" id="GBL60288.1"/>
    </source>
</evidence>
<name>A0A4Y1ZNY2_ARAVE</name>
<accession>A0A4Y1ZNY2</accession>
<organism evidence="2 4">
    <name type="scientific">Araneus ventricosus</name>
    <name type="common">Orbweaver spider</name>
    <name type="synonym">Epeira ventricosa</name>
    <dbReference type="NCBI Taxonomy" id="182803"/>
    <lineage>
        <taxon>Eukaryota</taxon>
        <taxon>Metazoa</taxon>
        <taxon>Ecdysozoa</taxon>
        <taxon>Arthropoda</taxon>
        <taxon>Chelicerata</taxon>
        <taxon>Arachnida</taxon>
        <taxon>Araneae</taxon>
        <taxon>Araneomorphae</taxon>
        <taxon>Entelegynae</taxon>
        <taxon>Araneoidea</taxon>
        <taxon>Araneidae</taxon>
        <taxon>Araneus</taxon>
    </lineage>
</organism>
<keyword evidence="1" id="KW-0812">Transmembrane</keyword>
<comment type="caution">
    <text evidence="2">The sequence shown here is derived from an EMBL/GenBank/DDBJ whole genome shotgun (WGS) entry which is preliminary data.</text>
</comment>
<protein>
    <submittedName>
        <fullName evidence="2">Uncharacterized protein</fullName>
    </submittedName>
</protein>
<sequence length="89" mass="10119">MIKWFNHCMTEKYEWEEEGHGFHYYSEAGKPMLLVAIGLFAGAISTFLLRATSMWASFPRKSSRKLLLPSYILCYPLPPLLTSGAESSL</sequence>
<proteinExistence type="predicted"/>
<dbReference type="AlphaFoldDB" id="A0A4Y1ZNY2"/>
<evidence type="ECO:0000313" key="2">
    <source>
        <dbReference type="EMBL" id="GBL60216.1"/>
    </source>
</evidence>
<dbReference type="Proteomes" id="UP000499080">
    <property type="component" value="Unassembled WGS sequence"/>
</dbReference>
<feature type="transmembrane region" description="Helical" evidence="1">
    <location>
        <begin position="32"/>
        <end position="56"/>
    </location>
</feature>
<gene>
    <name evidence="3" type="ORF">AVEN_141032_1</name>
    <name evidence="2" type="ORF">AVEN_32801_1</name>
</gene>
<dbReference type="EMBL" id="BGPR01151640">
    <property type="protein sequence ID" value="GBL60216.1"/>
    <property type="molecule type" value="Genomic_DNA"/>
</dbReference>
<evidence type="ECO:0000313" key="4">
    <source>
        <dbReference type="Proteomes" id="UP000499080"/>
    </source>
</evidence>
<evidence type="ECO:0000256" key="1">
    <source>
        <dbReference type="SAM" id="Phobius"/>
    </source>
</evidence>
<reference evidence="2 4" key="1">
    <citation type="journal article" date="2019" name="Sci. Rep.">
        <title>Orb-weaving spider Araneus ventricosus genome elucidates the spidroin gene catalogue.</title>
        <authorList>
            <person name="Kono N."/>
            <person name="Nakamura H."/>
            <person name="Ohtoshi R."/>
            <person name="Moran D.A.P."/>
            <person name="Shinohara A."/>
            <person name="Yoshida Y."/>
            <person name="Fujiwara M."/>
            <person name="Mori M."/>
            <person name="Tomita M."/>
            <person name="Arakawa K."/>
        </authorList>
    </citation>
    <scope>NUCLEOTIDE SEQUENCE [LARGE SCALE GENOMIC DNA]</scope>
</reference>
<dbReference type="EMBL" id="BGPR01151657">
    <property type="protein sequence ID" value="GBL60288.1"/>
    <property type="molecule type" value="Genomic_DNA"/>
</dbReference>
<keyword evidence="1" id="KW-0472">Membrane</keyword>